<evidence type="ECO:0000256" key="1">
    <source>
        <dbReference type="SAM" id="SignalP"/>
    </source>
</evidence>
<gene>
    <name evidence="2" type="ORF">GGQ67_003210</name>
</gene>
<proteinExistence type="predicted"/>
<name>A0A7W6CQW3_9HYPH</name>
<reference evidence="2 3" key="1">
    <citation type="submission" date="2020-08" db="EMBL/GenBank/DDBJ databases">
        <title>Genomic Encyclopedia of Type Strains, Phase IV (KMG-IV): sequencing the most valuable type-strain genomes for metagenomic binning, comparative biology and taxonomic classification.</title>
        <authorList>
            <person name="Goeker M."/>
        </authorList>
    </citation>
    <scope>NUCLEOTIDE SEQUENCE [LARGE SCALE GENOMIC DNA]</scope>
    <source>
        <strain evidence="2 3">DSM 26575</strain>
    </source>
</reference>
<protein>
    <submittedName>
        <fullName evidence="2">Uncharacterized protein</fullName>
    </submittedName>
</protein>
<feature type="signal peptide" evidence="1">
    <location>
        <begin position="1"/>
        <end position="20"/>
    </location>
</feature>
<evidence type="ECO:0000313" key="2">
    <source>
        <dbReference type="EMBL" id="MBB3965537.1"/>
    </source>
</evidence>
<dbReference type="EMBL" id="JACIDW010000010">
    <property type="protein sequence ID" value="MBB3965537.1"/>
    <property type="molecule type" value="Genomic_DNA"/>
</dbReference>
<evidence type="ECO:0000313" key="3">
    <source>
        <dbReference type="Proteomes" id="UP000582090"/>
    </source>
</evidence>
<accession>A0A7W6CQW3</accession>
<organism evidence="2 3">
    <name type="scientific">Rhizobium metallidurans</name>
    <dbReference type="NCBI Taxonomy" id="1265931"/>
    <lineage>
        <taxon>Bacteria</taxon>
        <taxon>Pseudomonadati</taxon>
        <taxon>Pseudomonadota</taxon>
        <taxon>Alphaproteobacteria</taxon>
        <taxon>Hyphomicrobiales</taxon>
        <taxon>Rhizobiaceae</taxon>
        <taxon>Rhizobium/Agrobacterium group</taxon>
        <taxon>Rhizobium</taxon>
    </lineage>
</organism>
<dbReference type="Proteomes" id="UP000582090">
    <property type="component" value="Unassembled WGS sequence"/>
</dbReference>
<sequence>MQWFAAALLACGCVNLAAFANFPPARDYLATTSCSLSATPAACRNTRAAWVATYASAVGGAYDSQKAVAQCFSTGCDKAIVEDRVLGCAWRHVIVGSKHATTADADRASVETFCGGNALDEADRQTARDQAGVWMQLIGATQ</sequence>
<keyword evidence="3" id="KW-1185">Reference proteome</keyword>
<dbReference type="AlphaFoldDB" id="A0A7W6CQW3"/>
<dbReference type="RefSeq" id="WP_183901087.1">
    <property type="nucleotide sequence ID" value="NZ_JACIDW010000010.1"/>
</dbReference>
<comment type="caution">
    <text evidence="2">The sequence shown here is derived from an EMBL/GenBank/DDBJ whole genome shotgun (WGS) entry which is preliminary data.</text>
</comment>
<keyword evidence="1" id="KW-0732">Signal</keyword>
<feature type="chain" id="PRO_5030964452" evidence="1">
    <location>
        <begin position="21"/>
        <end position="142"/>
    </location>
</feature>